<feature type="compositionally biased region" description="Basic residues" evidence="10">
    <location>
        <begin position="467"/>
        <end position="477"/>
    </location>
</feature>
<comment type="similarity">
    <text evidence="9">Belongs to the G-protein coupled receptor 1 family.</text>
</comment>
<feature type="transmembrane region" description="Helical" evidence="11">
    <location>
        <begin position="87"/>
        <end position="106"/>
    </location>
</feature>
<feature type="compositionally biased region" description="Basic and acidic residues" evidence="10">
    <location>
        <begin position="346"/>
        <end position="361"/>
    </location>
</feature>
<dbReference type="PRINTS" id="PR00237">
    <property type="entry name" value="GPCRRHODOPSN"/>
</dbReference>
<keyword evidence="7 9" id="KW-0675">Receptor</keyword>
<evidence type="ECO:0000256" key="8">
    <source>
        <dbReference type="ARBA" id="ARBA00023224"/>
    </source>
</evidence>
<evidence type="ECO:0000256" key="10">
    <source>
        <dbReference type="SAM" id="MobiDB-lite"/>
    </source>
</evidence>
<feature type="transmembrane region" description="Helical" evidence="11">
    <location>
        <begin position="296"/>
        <end position="323"/>
    </location>
</feature>
<feature type="transmembrane region" description="Helical" evidence="11">
    <location>
        <begin position="46"/>
        <end position="67"/>
    </location>
</feature>
<keyword evidence="8 9" id="KW-0807">Transducer</keyword>
<evidence type="ECO:0000256" key="9">
    <source>
        <dbReference type="RuleBase" id="RU000688"/>
    </source>
</evidence>
<dbReference type="SUPFAM" id="SSF81321">
    <property type="entry name" value="Family A G protein-coupled receptor-like"/>
    <property type="match status" value="1"/>
</dbReference>
<dbReference type="PANTHER" id="PTHR24229:SF109">
    <property type="entry name" value="SOMATOSTATIN RECEPTOR TYPE 2-LIKE"/>
    <property type="match status" value="1"/>
</dbReference>
<accession>A0ABP0GNI0</accession>
<dbReference type="EMBL" id="CAWYQH010000130">
    <property type="protein sequence ID" value="CAK8692219.1"/>
    <property type="molecule type" value="Genomic_DNA"/>
</dbReference>
<evidence type="ECO:0000256" key="7">
    <source>
        <dbReference type="ARBA" id="ARBA00023170"/>
    </source>
</evidence>
<keyword evidence="6 11" id="KW-0472">Membrane</keyword>
<evidence type="ECO:0000313" key="14">
    <source>
        <dbReference type="Proteomes" id="UP001642483"/>
    </source>
</evidence>
<dbReference type="Pfam" id="PF00001">
    <property type="entry name" value="7tm_1"/>
    <property type="match status" value="2"/>
</dbReference>
<feature type="transmembrane region" description="Helical" evidence="11">
    <location>
        <begin position="406"/>
        <end position="427"/>
    </location>
</feature>
<comment type="subcellular location">
    <subcellularLocation>
        <location evidence="1">Cell membrane</location>
        <topology evidence="1">Multi-pass membrane protein</topology>
    </subcellularLocation>
</comment>
<gene>
    <name evidence="13" type="ORF">CVLEPA_LOCUS24950</name>
</gene>
<keyword evidence="4 11" id="KW-1133">Transmembrane helix</keyword>
<keyword evidence="2" id="KW-1003">Cell membrane</keyword>
<feature type="transmembrane region" description="Helical" evidence="11">
    <location>
        <begin position="366"/>
        <end position="386"/>
    </location>
</feature>
<keyword evidence="3 9" id="KW-0812">Transmembrane</keyword>
<evidence type="ECO:0000256" key="1">
    <source>
        <dbReference type="ARBA" id="ARBA00004651"/>
    </source>
</evidence>
<feature type="transmembrane region" description="Helical" evidence="11">
    <location>
        <begin position="127"/>
        <end position="152"/>
    </location>
</feature>
<dbReference type="PANTHER" id="PTHR24229">
    <property type="entry name" value="NEUROPEPTIDES RECEPTOR"/>
    <property type="match status" value="1"/>
</dbReference>
<sequence length="505" mass="57474">MFSQQKDLLTVKVVFSVIISVLGILGNLVVIFVIQVLKEYKKSVTYWYVLQLAIADTVFLLTLPFKISEDLHEGWIYPEWMCKAKETLLFVNYNASILFLMIMNIDRYIAVCHSFSKVVKKLRRHRIAVIITVITWLVAISFSLPVIIYSTITGNHPNCVCSYELPAPPFNHTANCLKEGFTDPELLKSCLQISDTHNPYNGLQYCRDHIIAEDSDNYISLYDDDSGSGNYSDDYLHGNYTGNNNVYYDVDNQNYNGSWSVENNTVKTKIDFVSGFDTNADLLRIYCTYSNPPPGWIAFIVFNFIVLFVIPFLMMLVCYGLIVKKLSASQLRMSLARRNEPISQKTESDKPGRRRSSRSDSDRRRVTMMCAALVFCFGICWLPFHITNFAKLNGINVPPGSENLCQILPVIGALMAYLNSAINPYCYGFMGTNFFRRLGSATRSVRYSVRRRGSSSVSISGFGQQQRQRRGLNRRRNTSTTASGPDVAKSFRQKKNKTNSLSFHR</sequence>
<feature type="transmembrane region" description="Helical" evidence="11">
    <location>
        <begin position="13"/>
        <end position="34"/>
    </location>
</feature>
<feature type="compositionally biased region" description="Basic residues" evidence="10">
    <location>
        <begin position="491"/>
        <end position="505"/>
    </location>
</feature>
<dbReference type="InterPro" id="IPR017452">
    <property type="entry name" value="GPCR_Rhodpsn_7TM"/>
</dbReference>
<evidence type="ECO:0000259" key="12">
    <source>
        <dbReference type="PROSITE" id="PS50262"/>
    </source>
</evidence>
<keyword evidence="14" id="KW-1185">Reference proteome</keyword>
<feature type="region of interest" description="Disordered" evidence="10">
    <location>
        <begin position="341"/>
        <end position="361"/>
    </location>
</feature>
<name>A0ABP0GNI0_CLALP</name>
<comment type="caution">
    <text evidence="13">The sequence shown here is derived from an EMBL/GenBank/DDBJ whole genome shotgun (WGS) entry which is preliminary data.</text>
</comment>
<evidence type="ECO:0000256" key="6">
    <source>
        <dbReference type="ARBA" id="ARBA00023136"/>
    </source>
</evidence>
<feature type="region of interest" description="Disordered" evidence="10">
    <location>
        <begin position="457"/>
        <end position="505"/>
    </location>
</feature>
<reference evidence="13 14" key="1">
    <citation type="submission" date="2024-02" db="EMBL/GenBank/DDBJ databases">
        <authorList>
            <person name="Daric V."/>
            <person name="Darras S."/>
        </authorList>
    </citation>
    <scope>NUCLEOTIDE SEQUENCE [LARGE SCALE GENOMIC DNA]</scope>
</reference>
<keyword evidence="5 9" id="KW-0297">G-protein coupled receptor</keyword>
<feature type="compositionally biased region" description="Low complexity" evidence="10">
    <location>
        <begin position="457"/>
        <end position="466"/>
    </location>
</feature>
<evidence type="ECO:0000256" key="4">
    <source>
        <dbReference type="ARBA" id="ARBA00022989"/>
    </source>
</evidence>
<dbReference type="Proteomes" id="UP001642483">
    <property type="component" value="Unassembled WGS sequence"/>
</dbReference>
<dbReference type="PROSITE" id="PS00237">
    <property type="entry name" value="G_PROTEIN_RECEP_F1_1"/>
    <property type="match status" value="1"/>
</dbReference>
<protein>
    <recommendedName>
        <fullName evidence="12">G-protein coupled receptors family 1 profile domain-containing protein</fullName>
    </recommendedName>
</protein>
<dbReference type="PROSITE" id="PS50262">
    <property type="entry name" value="G_PROTEIN_RECEP_F1_2"/>
    <property type="match status" value="1"/>
</dbReference>
<evidence type="ECO:0000256" key="5">
    <source>
        <dbReference type="ARBA" id="ARBA00023040"/>
    </source>
</evidence>
<dbReference type="InterPro" id="IPR000276">
    <property type="entry name" value="GPCR_Rhodpsn"/>
</dbReference>
<evidence type="ECO:0000256" key="2">
    <source>
        <dbReference type="ARBA" id="ARBA00022475"/>
    </source>
</evidence>
<evidence type="ECO:0000313" key="13">
    <source>
        <dbReference type="EMBL" id="CAK8692219.1"/>
    </source>
</evidence>
<proteinExistence type="inferred from homology"/>
<evidence type="ECO:0000256" key="3">
    <source>
        <dbReference type="ARBA" id="ARBA00022692"/>
    </source>
</evidence>
<dbReference type="Gene3D" id="1.20.1070.10">
    <property type="entry name" value="Rhodopsin 7-helix transmembrane proteins"/>
    <property type="match status" value="2"/>
</dbReference>
<organism evidence="13 14">
    <name type="scientific">Clavelina lepadiformis</name>
    <name type="common">Light-bulb sea squirt</name>
    <name type="synonym">Ascidia lepadiformis</name>
    <dbReference type="NCBI Taxonomy" id="159417"/>
    <lineage>
        <taxon>Eukaryota</taxon>
        <taxon>Metazoa</taxon>
        <taxon>Chordata</taxon>
        <taxon>Tunicata</taxon>
        <taxon>Ascidiacea</taxon>
        <taxon>Aplousobranchia</taxon>
        <taxon>Clavelinidae</taxon>
        <taxon>Clavelina</taxon>
    </lineage>
</organism>
<evidence type="ECO:0000256" key="11">
    <source>
        <dbReference type="SAM" id="Phobius"/>
    </source>
</evidence>
<feature type="domain" description="G-protein coupled receptors family 1 profile" evidence="12">
    <location>
        <begin position="26"/>
        <end position="427"/>
    </location>
</feature>